<keyword evidence="2" id="KW-0812">Transmembrane</keyword>
<keyword evidence="2" id="KW-1133">Transmembrane helix</keyword>
<reference evidence="3 4" key="1">
    <citation type="submission" date="2016-10" db="EMBL/GenBank/DDBJ databases">
        <authorList>
            <person name="de Groot N.N."/>
        </authorList>
    </citation>
    <scope>NUCLEOTIDE SEQUENCE [LARGE SCALE GENOMIC DNA]</scope>
    <source>
        <strain evidence="3 4">CGMCC 4.5739</strain>
    </source>
</reference>
<dbReference type="AlphaFoldDB" id="A0A1I1QG34"/>
<gene>
    <name evidence="3" type="ORF">SAMN05421773_11188</name>
</gene>
<proteinExistence type="predicted"/>
<organism evidence="3 4">
    <name type="scientific">Streptomyces aidingensis</name>
    <dbReference type="NCBI Taxonomy" id="910347"/>
    <lineage>
        <taxon>Bacteria</taxon>
        <taxon>Bacillati</taxon>
        <taxon>Actinomycetota</taxon>
        <taxon>Actinomycetes</taxon>
        <taxon>Kitasatosporales</taxon>
        <taxon>Streptomycetaceae</taxon>
        <taxon>Streptomyces</taxon>
    </lineage>
</organism>
<evidence type="ECO:0000313" key="4">
    <source>
        <dbReference type="Proteomes" id="UP000199207"/>
    </source>
</evidence>
<keyword evidence="2" id="KW-0472">Membrane</keyword>
<name>A0A1I1QG34_9ACTN</name>
<evidence type="ECO:0000256" key="1">
    <source>
        <dbReference type="SAM" id="MobiDB-lite"/>
    </source>
</evidence>
<feature type="compositionally biased region" description="Gly residues" evidence="1">
    <location>
        <begin position="117"/>
        <end position="149"/>
    </location>
</feature>
<feature type="region of interest" description="Disordered" evidence="1">
    <location>
        <begin position="1"/>
        <end position="36"/>
    </location>
</feature>
<evidence type="ECO:0000256" key="2">
    <source>
        <dbReference type="SAM" id="Phobius"/>
    </source>
</evidence>
<dbReference type="EMBL" id="FOLM01000011">
    <property type="protein sequence ID" value="SFD21036.1"/>
    <property type="molecule type" value="Genomic_DNA"/>
</dbReference>
<feature type="transmembrane region" description="Helical" evidence="2">
    <location>
        <begin position="40"/>
        <end position="61"/>
    </location>
</feature>
<dbReference type="RefSeq" id="WP_175541495.1">
    <property type="nucleotide sequence ID" value="NZ_FOLM01000011.1"/>
</dbReference>
<evidence type="ECO:0000313" key="3">
    <source>
        <dbReference type="EMBL" id="SFD21036.1"/>
    </source>
</evidence>
<feature type="compositionally biased region" description="Acidic residues" evidence="1">
    <location>
        <begin position="83"/>
        <end position="92"/>
    </location>
</feature>
<feature type="compositionally biased region" description="Acidic residues" evidence="1">
    <location>
        <begin position="104"/>
        <end position="116"/>
    </location>
</feature>
<dbReference type="Proteomes" id="UP000199207">
    <property type="component" value="Unassembled WGS sequence"/>
</dbReference>
<sequence length="325" mass="33182">MYGEQGWQAQPPGPVGPGGPGGPMQPGPGMGPPGGGGKTHVVWTALLAGVFAVLLVVSLVADMPSKSFEELAGDVPGLSGDDLTLDGLEDGGDLGGADGLDGLDGLDDLEDLEGLEDSGGAGDIGGSGGGDAGGSGSDASGGSGGGDSGGVEPAPDPVGDAFRDVQQGDCLQVWDTGGEWSANQPYEVNCSSSDAVMWVSAVSDSALDCPTGAGQWYWEYTHTDYSRTVICMTRQFQEGYCFMAKQEGSGSNAKIVDGNLMSLIDCDSATVPSPYNQILHITGVYSAPASPDSTDCARVQGDQTYYWYWVVDDGDTLLCTMVYGS</sequence>
<keyword evidence="4" id="KW-1185">Reference proteome</keyword>
<feature type="region of interest" description="Disordered" evidence="1">
    <location>
        <begin position="83"/>
        <end position="162"/>
    </location>
</feature>
<accession>A0A1I1QG34</accession>
<protein>
    <submittedName>
        <fullName evidence="3">Uncharacterized protein</fullName>
    </submittedName>
</protein>